<dbReference type="SUPFAM" id="SSF52540">
    <property type="entry name" value="P-loop containing nucleoside triphosphate hydrolases"/>
    <property type="match status" value="1"/>
</dbReference>
<comment type="caution">
    <text evidence="5">The sequence shown here is derived from an EMBL/GenBank/DDBJ whole genome shotgun (WGS) entry which is preliminary data.</text>
</comment>
<dbReference type="Gene3D" id="3.40.50.300">
    <property type="entry name" value="P-loop containing nucleotide triphosphate hydrolases"/>
    <property type="match status" value="1"/>
</dbReference>
<protein>
    <recommendedName>
        <fullName evidence="4">Protein KTI12 homolog</fullName>
    </recommendedName>
</protein>
<dbReference type="Proteomes" id="UP001634394">
    <property type="component" value="Unassembled WGS sequence"/>
</dbReference>
<organism evidence="5 6">
    <name type="scientific">Sinanodonta woodiana</name>
    <name type="common">Chinese pond mussel</name>
    <name type="synonym">Anodonta woodiana</name>
    <dbReference type="NCBI Taxonomy" id="1069815"/>
    <lineage>
        <taxon>Eukaryota</taxon>
        <taxon>Metazoa</taxon>
        <taxon>Spiralia</taxon>
        <taxon>Lophotrochozoa</taxon>
        <taxon>Mollusca</taxon>
        <taxon>Bivalvia</taxon>
        <taxon>Autobranchia</taxon>
        <taxon>Heteroconchia</taxon>
        <taxon>Palaeoheterodonta</taxon>
        <taxon>Unionida</taxon>
        <taxon>Unionoidea</taxon>
        <taxon>Unionidae</taxon>
        <taxon>Unioninae</taxon>
        <taxon>Sinanodonta</taxon>
    </lineage>
</organism>
<keyword evidence="1" id="KW-0547">Nucleotide-binding</keyword>
<accession>A0ABD3XGR9</accession>
<dbReference type="Pfam" id="PF08433">
    <property type="entry name" value="KTI12"/>
    <property type="match status" value="1"/>
</dbReference>
<dbReference type="GO" id="GO:0006357">
    <property type="term" value="P:regulation of transcription by RNA polymerase II"/>
    <property type="evidence" value="ECO:0007669"/>
    <property type="project" value="UniProtKB-ARBA"/>
</dbReference>
<dbReference type="GO" id="GO:0005524">
    <property type="term" value="F:ATP binding"/>
    <property type="evidence" value="ECO:0007669"/>
    <property type="project" value="UniProtKB-KW"/>
</dbReference>
<dbReference type="PANTHER" id="PTHR12435">
    <property type="match status" value="1"/>
</dbReference>
<dbReference type="FunFam" id="3.40.50.300:FF:000827">
    <property type="entry name" value="KTI12 chromatin-associated homolog"/>
    <property type="match status" value="1"/>
</dbReference>
<evidence type="ECO:0000256" key="2">
    <source>
        <dbReference type="ARBA" id="ARBA00022840"/>
    </source>
</evidence>
<proteinExistence type="inferred from homology"/>
<dbReference type="EMBL" id="JBJQND010000002">
    <property type="protein sequence ID" value="KAL3885474.1"/>
    <property type="molecule type" value="Genomic_DNA"/>
</dbReference>
<evidence type="ECO:0000313" key="6">
    <source>
        <dbReference type="Proteomes" id="UP001634394"/>
    </source>
</evidence>
<dbReference type="AlphaFoldDB" id="A0ABD3XGR9"/>
<dbReference type="InterPro" id="IPR013641">
    <property type="entry name" value="KTI12/PSTK"/>
</dbReference>
<dbReference type="GO" id="GO:0006400">
    <property type="term" value="P:tRNA modification"/>
    <property type="evidence" value="ECO:0007669"/>
    <property type="project" value="UniProtKB-ARBA"/>
</dbReference>
<name>A0ABD3XGR9_SINWO</name>
<evidence type="ECO:0000256" key="3">
    <source>
        <dbReference type="ARBA" id="ARBA00025768"/>
    </source>
</evidence>
<sequence>MPLLIICGLPASGKTRRSNELKDYFDLNTQRKVHVVSDHTISVKRNEVYSDSKQEKDVRGTLKSAVQRLLNKDDVVILDSLNYIKGFRYELYCVTKSSHTPHCLIFCDTNKEVAADWNLIRDENERYSKDIFDALVMRFEEPKSSSRWDSPLFVIQKDDTLPFEQISDALFNRKPPPPNQSTQAQPLSSTNFLYELDRITQEIVNVIMEGQKVSVPGDQVLIPGAKDKITLTRTLTLAELQRHRRQFITYSKMHPIDDASKLANMFVQYLINTLR</sequence>
<evidence type="ECO:0000256" key="1">
    <source>
        <dbReference type="ARBA" id="ARBA00022741"/>
    </source>
</evidence>
<keyword evidence="2" id="KW-0067">ATP-binding</keyword>
<evidence type="ECO:0000313" key="5">
    <source>
        <dbReference type="EMBL" id="KAL3885474.1"/>
    </source>
</evidence>
<dbReference type="InterPro" id="IPR027417">
    <property type="entry name" value="P-loop_NTPase"/>
</dbReference>
<gene>
    <name evidence="5" type="ORF">ACJMK2_025530</name>
</gene>
<evidence type="ECO:0000256" key="4">
    <source>
        <dbReference type="ARBA" id="ARBA00026170"/>
    </source>
</evidence>
<keyword evidence="6" id="KW-1185">Reference proteome</keyword>
<reference evidence="5 6" key="1">
    <citation type="submission" date="2024-11" db="EMBL/GenBank/DDBJ databases">
        <title>Chromosome-level genome assembly of the freshwater bivalve Anodonta woodiana.</title>
        <authorList>
            <person name="Chen X."/>
        </authorList>
    </citation>
    <scope>NUCLEOTIDE SEQUENCE [LARGE SCALE GENOMIC DNA]</scope>
    <source>
        <strain evidence="5">MN2024</strain>
        <tissue evidence="5">Gills</tissue>
    </source>
</reference>
<comment type="similarity">
    <text evidence="3">Belongs to the KTI12 family.</text>
</comment>